<evidence type="ECO:0000313" key="4">
    <source>
        <dbReference type="WBParaSite" id="SSTP_0000963800.1"/>
    </source>
</evidence>
<sequence>MNNKLFYFIIDIEILLLAIIMQFFIVLAILSLEKQSQWHKNFRFNILLTIIVIDLNTLLEGMVCYLNIIYGNYLREDSSNPWKTVFIYCREWQLNMNNFYRYTYWAIIIERLFSTIFIENYEKRQLKLYPFLVITFITIATYITVMIPKFFNFFQDRHILYIFIDIPICITFFILYIKNKKLKFNKENIEKSLSNKYQVNENIFIMWLFFPIILLHIAQQFLLHLFAILIRFMDIISDEYFFIVYAVRVHIYYVTLLIIIFVKRLRKYFDNKSILLQHKTRLGMCNDKIPPVLITNNLKNNQIGQNQTKTYFEIFHNDWH</sequence>
<dbReference type="PANTHER" id="PTHR47518">
    <property type="entry name" value="SERPENTINE RECEPTOR CLASS EPSILON-13-RELATED"/>
    <property type="match status" value="1"/>
</dbReference>
<dbReference type="InterPro" id="IPR052854">
    <property type="entry name" value="Serpentine_rcpt_epsilon"/>
</dbReference>
<comment type="similarity">
    <text evidence="1">Belongs to the nematode receptor-like protein sre family.</text>
</comment>
<feature type="transmembrane region" description="Helical" evidence="2">
    <location>
        <begin position="128"/>
        <end position="147"/>
    </location>
</feature>
<protein>
    <submittedName>
        <fullName evidence="5">G-protein coupled receptors family 1 profile domain-containing protein</fullName>
    </submittedName>
</protein>
<dbReference type="WBParaSite" id="TCONS_00007756.p1">
    <property type="protein sequence ID" value="TCONS_00007756.p1"/>
    <property type="gene ID" value="XLOC_005790"/>
</dbReference>
<dbReference type="WBParaSite" id="SSTP_0000963800.1">
    <property type="protein sequence ID" value="SSTP_0000963800.1"/>
    <property type="gene ID" value="SSTP_0000963800"/>
</dbReference>
<dbReference type="AlphaFoldDB" id="A0A0K0EJJ2"/>
<organism evidence="4">
    <name type="scientific">Strongyloides stercoralis</name>
    <name type="common">Threadworm</name>
    <dbReference type="NCBI Taxonomy" id="6248"/>
    <lineage>
        <taxon>Eukaryota</taxon>
        <taxon>Metazoa</taxon>
        <taxon>Ecdysozoa</taxon>
        <taxon>Nematoda</taxon>
        <taxon>Chromadorea</taxon>
        <taxon>Rhabditida</taxon>
        <taxon>Tylenchina</taxon>
        <taxon>Panagrolaimomorpha</taxon>
        <taxon>Strongyloidoidea</taxon>
        <taxon>Strongyloididae</taxon>
        <taxon>Strongyloides</taxon>
    </lineage>
</organism>
<dbReference type="GO" id="GO:0007606">
    <property type="term" value="P:sensory perception of chemical stimulus"/>
    <property type="evidence" value="ECO:0007669"/>
    <property type="project" value="InterPro"/>
</dbReference>
<keyword evidence="2" id="KW-1133">Transmembrane helix</keyword>
<reference evidence="4" key="1">
    <citation type="submission" date="2015-08" db="UniProtKB">
        <authorList>
            <consortium name="WormBaseParasite"/>
        </authorList>
    </citation>
    <scope>IDENTIFICATION</scope>
</reference>
<keyword evidence="2" id="KW-0812">Transmembrane</keyword>
<evidence type="ECO:0000313" key="3">
    <source>
        <dbReference type="Proteomes" id="UP000035681"/>
    </source>
</evidence>
<feature type="transmembrane region" description="Helical" evidence="2">
    <location>
        <begin position="242"/>
        <end position="262"/>
    </location>
</feature>
<evidence type="ECO:0000256" key="1">
    <source>
        <dbReference type="ARBA" id="ARBA00006803"/>
    </source>
</evidence>
<dbReference type="Proteomes" id="UP000035681">
    <property type="component" value="Unplaced"/>
</dbReference>
<feature type="transmembrane region" description="Helical" evidence="2">
    <location>
        <begin position="159"/>
        <end position="177"/>
    </location>
</feature>
<feature type="transmembrane region" description="Helical" evidence="2">
    <location>
        <begin position="6"/>
        <end position="32"/>
    </location>
</feature>
<dbReference type="InterPro" id="IPR004151">
    <property type="entry name" value="7TM_GPCR_serpentine_rcpt_Sre"/>
</dbReference>
<name>A0A0K0EJJ2_STRER</name>
<accession>A0A0K0EJJ2</accession>
<dbReference type="GO" id="GO:0016020">
    <property type="term" value="C:membrane"/>
    <property type="evidence" value="ECO:0007669"/>
    <property type="project" value="InterPro"/>
</dbReference>
<feature type="transmembrane region" description="Helical" evidence="2">
    <location>
        <begin position="44"/>
        <end position="70"/>
    </location>
</feature>
<evidence type="ECO:0000256" key="2">
    <source>
        <dbReference type="SAM" id="Phobius"/>
    </source>
</evidence>
<dbReference type="Pfam" id="PF03125">
    <property type="entry name" value="Sre"/>
    <property type="match status" value="1"/>
</dbReference>
<dbReference type="PANTHER" id="PTHR47518:SF8">
    <property type="entry name" value="G PROTEIN-COUPLED RECEPTOR"/>
    <property type="match status" value="1"/>
</dbReference>
<keyword evidence="2" id="KW-0472">Membrane</keyword>
<feature type="transmembrane region" description="Helical" evidence="2">
    <location>
        <begin position="204"/>
        <end position="230"/>
    </location>
</feature>
<evidence type="ECO:0000313" key="5">
    <source>
        <dbReference type="WBParaSite" id="TCONS_00007756.p1"/>
    </source>
</evidence>
<keyword evidence="3" id="KW-1185">Reference proteome</keyword>
<proteinExistence type="inferred from homology"/>